<dbReference type="PANTHER" id="PTHR32089:SF112">
    <property type="entry name" value="LYSOZYME-LIKE PROTEIN-RELATED"/>
    <property type="match status" value="1"/>
</dbReference>
<dbReference type="SMART" id="SM00304">
    <property type="entry name" value="HAMP"/>
    <property type="match status" value="1"/>
</dbReference>
<dbReference type="SUPFAM" id="SSF58104">
    <property type="entry name" value="Methyl-accepting chemotaxis protein (MCP) signaling domain"/>
    <property type="match status" value="1"/>
</dbReference>
<feature type="region of interest" description="Disordered" evidence="6">
    <location>
        <begin position="641"/>
        <end position="660"/>
    </location>
</feature>
<comment type="subcellular location">
    <subcellularLocation>
        <location evidence="1">Cell inner membrane</location>
        <topology evidence="1">Multi-pass membrane protein</topology>
    </subcellularLocation>
</comment>
<dbReference type="PROSITE" id="PS50885">
    <property type="entry name" value="HAMP"/>
    <property type="match status" value="1"/>
</dbReference>
<organism evidence="11 12">
    <name type="scientific">Thalassobaculum litoreum DSM 18839</name>
    <dbReference type="NCBI Taxonomy" id="1123362"/>
    <lineage>
        <taxon>Bacteria</taxon>
        <taxon>Pseudomonadati</taxon>
        <taxon>Pseudomonadota</taxon>
        <taxon>Alphaproteobacteria</taxon>
        <taxon>Rhodospirillales</taxon>
        <taxon>Thalassobaculaceae</taxon>
        <taxon>Thalassobaculum</taxon>
    </lineage>
</organism>
<evidence type="ECO:0000256" key="2">
    <source>
        <dbReference type="ARBA" id="ARBA00022519"/>
    </source>
</evidence>
<dbReference type="Pfam" id="PF00672">
    <property type="entry name" value="HAMP"/>
    <property type="match status" value="1"/>
</dbReference>
<evidence type="ECO:0000313" key="11">
    <source>
        <dbReference type="EMBL" id="SDF05823.1"/>
    </source>
</evidence>
<evidence type="ECO:0000256" key="5">
    <source>
        <dbReference type="PROSITE-ProRule" id="PRU00284"/>
    </source>
</evidence>
<name>A0A8G2BFS2_9PROT</name>
<sequence>MNLFKNVRISMLLMCLYGALLLIVAAFGVRTMTVAVVDAHRSGKVVQSAEALKETFVALQNTRRERGPVVNMLKATDAASADFLKSVNDVRTASLPATKTLIDLCAEITCAQAVTDQTLASDLAKIETLRQKVDAALKQPLSARPQGLADEWRKASTSIINQFETISSELGAQMRMVDPVIAELVSIKDAAYLTRDAVGLEATAIQAAIGEGAFTDASRAKINQLRGKGQAGWQQLSELMARPGMQPALKTDMAKATDSVTKEFPQKREAVETAITEGKADTVDRDAWEALNGRVLNDLVAICMTALDLTISYAGDEAAANWMVVYLVGALLVGLVILGMVSLQVIRRRVTGPIQNMTRTMRDISGGDLDADVPYLDRKDEIGGMAGTLETFKLALLRQRESDEAAKAEAEAKLKRAQAMQEIIAGFQKVVADLIQRLSSSATEMQASAQSMTETAERTESQSSTVVRASSMASSNVESAAAAAEELTSSIAEIGRELEQATQIAGRAVDAASKTNETVQGLEVSSQAIGDVVRLIQDIAEQTNLLALNATIEAARAGEAGRGFAVVASEVKALATQTASATQEISGRIEEMQTATRSSVTSIQEIVKVIGEINQIATVIAAAVEEQTAATQEIARNVNEASRGTTEVSSNISGVSDAARHTGEAASQVLSAAGDLNKQSSTLETEVGQFIRSVQAL</sequence>
<keyword evidence="3 5" id="KW-0807">Transducer</keyword>
<feature type="compositionally biased region" description="Polar residues" evidence="6">
    <location>
        <begin position="641"/>
        <end position="654"/>
    </location>
</feature>
<dbReference type="PROSITE" id="PS50111">
    <property type="entry name" value="CHEMOTAXIS_TRANSDUC_2"/>
    <property type="match status" value="1"/>
</dbReference>
<dbReference type="RefSeq" id="WP_139189038.1">
    <property type="nucleotide sequence ID" value="NZ_FNBW01000001.1"/>
</dbReference>
<evidence type="ECO:0000256" key="6">
    <source>
        <dbReference type="SAM" id="MobiDB-lite"/>
    </source>
</evidence>
<dbReference type="CDD" id="cd06225">
    <property type="entry name" value="HAMP"/>
    <property type="match status" value="1"/>
</dbReference>
<gene>
    <name evidence="11" type="ORF">SAMN05660686_00073</name>
</gene>
<dbReference type="InterPro" id="IPR004089">
    <property type="entry name" value="MCPsignal_dom"/>
</dbReference>
<dbReference type="InterPro" id="IPR000727">
    <property type="entry name" value="T_SNARE_dom"/>
</dbReference>
<evidence type="ECO:0000259" key="10">
    <source>
        <dbReference type="PROSITE" id="PS50885"/>
    </source>
</evidence>
<feature type="region of interest" description="Disordered" evidence="6">
    <location>
        <begin position="446"/>
        <end position="466"/>
    </location>
</feature>
<protein>
    <submittedName>
        <fullName evidence="11">Methyl-accepting chemotaxis protein</fullName>
    </submittedName>
</protein>
<dbReference type="AlphaFoldDB" id="A0A8G2BFS2"/>
<feature type="domain" description="HAMP" evidence="10">
    <location>
        <begin position="348"/>
        <end position="401"/>
    </location>
</feature>
<dbReference type="GO" id="GO:0005886">
    <property type="term" value="C:plasma membrane"/>
    <property type="evidence" value="ECO:0007669"/>
    <property type="project" value="UniProtKB-SubCell"/>
</dbReference>
<evidence type="ECO:0000256" key="4">
    <source>
        <dbReference type="ARBA" id="ARBA00029447"/>
    </source>
</evidence>
<evidence type="ECO:0000256" key="7">
    <source>
        <dbReference type="SAM" id="Phobius"/>
    </source>
</evidence>
<keyword evidence="7" id="KW-0812">Transmembrane</keyword>
<accession>A0A8G2BFS2</accession>
<dbReference type="Gene3D" id="1.10.287.950">
    <property type="entry name" value="Methyl-accepting chemotaxis protein"/>
    <property type="match status" value="1"/>
</dbReference>
<keyword evidence="2" id="KW-1003">Cell membrane</keyword>
<reference evidence="11 12" key="1">
    <citation type="submission" date="2016-10" db="EMBL/GenBank/DDBJ databases">
        <authorList>
            <person name="Varghese N."/>
            <person name="Submissions S."/>
        </authorList>
    </citation>
    <scope>NUCLEOTIDE SEQUENCE [LARGE SCALE GENOMIC DNA]</scope>
    <source>
        <strain evidence="11 12">DSM 18839</strain>
    </source>
</reference>
<comment type="caution">
    <text evidence="11">The sequence shown here is derived from an EMBL/GenBank/DDBJ whole genome shotgun (WGS) entry which is preliminary data.</text>
</comment>
<evidence type="ECO:0000256" key="1">
    <source>
        <dbReference type="ARBA" id="ARBA00004429"/>
    </source>
</evidence>
<keyword evidence="7" id="KW-1133">Transmembrane helix</keyword>
<feature type="transmembrane region" description="Helical" evidence="7">
    <location>
        <begin position="322"/>
        <end position="346"/>
    </location>
</feature>
<keyword evidence="12" id="KW-1185">Reference proteome</keyword>
<keyword evidence="7" id="KW-0472">Membrane</keyword>
<proteinExistence type="inferred from homology"/>
<feature type="domain" description="T-SNARE coiled-coil homology" evidence="9">
    <location>
        <begin position="593"/>
        <end position="655"/>
    </location>
</feature>
<dbReference type="InterPro" id="IPR003660">
    <property type="entry name" value="HAMP_dom"/>
</dbReference>
<feature type="domain" description="Methyl-accepting transducer" evidence="8">
    <location>
        <begin position="441"/>
        <end position="677"/>
    </location>
</feature>
<dbReference type="Pfam" id="PF00015">
    <property type="entry name" value="MCPsignal"/>
    <property type="match status" value="1"/>
</dbReference>
<dbReference type="SMART" id="SM00283">
    <property type="entry name" value="MA"/>
    <property type="match status" value="1"/>
</dbReference>
<comment type="similarity">
    <text evidence="4">Belongs to the methyl-accepting chemotaxis (MCP) protein family.</text>
</comment>
<dbReference type="OrthoDB" id="8456673at2"/>
<dbReference type="EMBL" id="FNBW01000001">
    <property type="protein sequence ID" value="SDF05823.1"/>
    <property type="molecule type" value="Genomic_DNA"/>
</dbReference>
<evidence type="ECO:0000259" key="8">
    <source>
        <dbReference type="PROSITE" id="PS50111"/>
    </source>
</evidence>
<dbReference type="PANTHER" id="PTHR32089">
    <property type="entry name" value="METHYL-ACCEPTING CHEMOTAXIS PROTEIN MCPB"/>
    <property type="match status" value="1"/>
</dbReference>
<dbReference type="Proteomes" id="UP000198615">
    <property type="component" value="Unassembled WGS sequence"/>
</dbReference>
<evidence type="ECO:0000256" key="3">
    <source>
        <dbReference type="ARBA" id="ARBA00023224"/>
    </source>
</evidence>
<dbReference type="PROSITE" id="PS50192">
    <property type="entry name" value="T_SNARE"/>
    <property type="match status" value="1"/>
</dbReference>
<dbReference type="GO" id="GO:0007165">
    <property type="term" value="P:signal transduction"/>
    <property type="evidence" value="ECO:0007669"/>
    <property type="project" value="UniProtKB-KW"/>
</dbReference>
<evidence type="ECO:0000313" key="12">
    <source>
        <dbReference type="Proteomes" id="UP000198615"/>
    </source>
</evidence>
<dbReference type="Gene3D" id="6.10.340.10">
    <property type="match status" value="1"/>
</dbReference>
<keyword evidence="2" id="KW-0997">Cell inner membrane</keyword>
<evidence type="ECO:0000259" key="9">
    <source>
        <dbReference type="PROSITE" id="PS50192"/>
    </source>
</evidence>